<evidence type="ECO:0000256" key="7">
    <source>
        <dbReference type="ARBA" id="ARBA00023295"/>
    </source>
</evidence>
<evidence type="ECO:0000313" key="10">
    <source>
        <dbReference type="EMBL" id="KAK9780288.1"/>
    </source>
</evidence>
<comment type="catalytic activity">
    <reaction evidence="1 8">
        <text>Random hydrolysis of (1-&gt;6)-alpha-D-mannosidic linkages in unbranched (1-&gt;6)-mannans.</text>
        <dbReference type="EC" id="3.2.1.101"/>
    </reaction>
</comment>
<dbReference type="SUPFAM" id="SSF48208">
    <property type="entry name" value="Six-hairpin glycosidases"/>
    <property type="match status" value="1"/>
</dbReference>
<keyword evidence="6" id="KW-0325">Glycoprotein</keyword>
<sequence>MSTLIWKQLSAVGDYGSSSAVKFAAPLHQASVSSYRDTATVQMEIGYAARLDKGKLLGTSIKQAASQVAEDLMSFYTGDQPGKVPGILPGPPPDGDYYWWIGGAMWGTLLDYRFFTSDKTYDDTIMQAMTFQVGEEKDYMPKNWSASMGNDDQAFWALAALNAAETGFTDPPADTKLDWLALAQAVFNEQTKEDRRIYTGRCSGLLRWQAFRYNNGFDYINTIPNTCYFNIGARLARYFDNDTLADFIGTTYDLLKGVEYIDDVGNVYDGGHEGNDCQDINHQQFSYNPALLLQGLAHLYNMSDGADRWKTKLDFLLPRTLEFFFPNGTAVEPACEEGGTCTTDMLSFKGFLHRWLQSTAFLAPYLSETITPILKSSAQAAVSQCTGGSNSRMCGFKWASGTFDGKVGACQQMSVLAALISLLPNPDTGLLTNNTGGTSKGDPDAGSDLESHIDTLPNITTGDKAGAAIVTIIVLGLGLATFAWLSL</sequence>
<dbReference type="Pfam" id="PF03663">
    <property type="entry name" value="Glyco_hydro_76"/>
    <property type="match status" value="1"/>
</dbReference>
<evidence type="ECO:0000256" key="4">
    <source>
        <dbReference type="ARBA" id="ARBA00022729"/>
    </source>
</evidence>
<dbReference type="PIRSF" id="PIRSF016302">
    <property type="entry name" value="Man_a_manosd"/>
    <property type="match status" value="1"/>
</dbReference>
<accession>A0ABR2Y2J1</accession>
<keyword evidence="4" id="KW-0732">Signal</keyword>
<name>A0ABR2Y2J1_9PEZI</name>
<evidence type="ECO:0000313" key="11">
    <source>
        <dbReference type="Proteomes" id="UP001465668"/>
    </source>
</evidence>
<keyword evidence="9" id="KW-0472">Membrane</keyword>
<keyword evidence="7 8" id="KW-0326">Glycosidase</keyword>
<evidence type="ECO:0000256" key="1">
    <source>
        <dbReference type="ARBA" id="ARBA00001452"/>
    </source>
</evidence>
<evidence type="ECO:0000256" key="2">
    <source>
        <dbReference type="ARBA" id="ARBA00009699"/>
    </source>
</evidence>
<comment type="caution">
    <text evidence="10">The sequence shown here is derived from an EMBL/GenBank/DDBJ whole genome shotgun (WGS) entry which is preliminary data.</text>
</comment>
<comment type="similarity">
    <text evidence="2 8">Belongs to the glycosyl hydrolase 76 family.</text>
</comment>
<dbReference type="GO" id="GO:0016787">
    <property type="term" value="F:hydrolase activity"/>
    <property type="evidence" value="ECO:0007669"/>
    <property type="project" value="UniProtKB-KW"/>
</dbReference>
<organism evidence="10 11">
    <name type="scientific">Seiridium cardinale</name>
    <dbReference type="NCBI Taxonomy" id="138064"/>
    <lineage>
        <taxon>Eukaryota</taxon>
        <taxon>Fungi</taxon>
        <taxon>Dikarya</taxon>
        <taxon>Ascomycota</taxon>
        <taxon>Pezizomycotina</taxon>
        <taxon>Sordariomycetes</taxon>
        <taxon>Xylariomycetidae</taxon>
        <taxon>Amphisphaeriales</taxon>
        <taxon>Sporocadaceae</taxon>
        <taxon>Seiridium</taxon>
    </lineage>
</organism>
<feature type="transmembrane region" description="Helical" evidence="9">
    <location>
        <begin position="465"/>
        <end position="485"/>
    </location>
</feature>
<keyword evidence="9" id="KW-1133">Transmembrane helix</keyword>
<dbReference type="InterPro" id="IPR014480">
    <property type="entry name" value="Mannan-1_6-alpha_mannosidase"/>
</dbReference>
<dbReference type="Gene3D" id="1.50.10.20">
    <property type="match status" value="1"/>
</dbReference>
<keyword evidence="5 8" id="KW-0378">Hydrolase</keyword>
<evidence type="ECO:0000256" key="9">
    <source>
        <dbReference type="SAM" id="Phobius"/>
    </source>
</evidence>
<reference evidence="10 11" key="1">
    <citation type="submission" date="2024-02" db="EMBL/GenBank/DDBJ databases">
        <title>First draft genome assembly of two strains of Seiridium cardinale.</title>
        <authorList>
            <person name="Emiliani G."/>
            <person name="Scali E."/>
        </authorList>
    </citation>
    <scope>NUCLEOTIDE SEQUENCE [LARGE SCALE GENOMIC DNA]</scope>
    <source>
        <strain evidence="10 11">BM-138-000479</strain>
    </source>
</reference>
<dbReference type="EC" id="3.2.1.101" evidence="3 8"/>
<evidence type="ECO:0000256" key="3">
    <source>
        <dbReference type="ARBA" id="ARBA00012350"/>
    </source>
</evidence>
<evidence type="ECO:0000256" key="8">
    <source>
        <dbReference type="PIRNR" id="PIRNR016302"/>
    </source>
</evidence>
<dbReference type="InterPro" id="IPR008928">
    <property type="entry name" value="6-hairpin_glycosidase_sf"/>
</dbReference>
<evidence type="ECO:0000256" key="6">
    <source>
        <dbReference type="ARBA" id="ARBA00023180"/>
    </source>
</evidence>
<evidence type="ECO:0000256" key="5">
    <source>
        <dbReference type="ARBA" id="ARBA00022801"/>
    </source>
</evidence>
<protein>
    <recommendedName>
        <fullName evidence="3 8">Mannan endo-1,6-alpha-mannosidase</fullName>
        <ecNumber evidence="3 8">3.2.1.101</ecNumber>
    </recommendedName>
</protein>
<dbReference type="InterPro" id="IPR005198">
    <property type="entry name" value="Glyco_hydro_76"/>
</dbReference>
<dbReference type="PANTHER" id="PTHR12145">
    <property type="entry name" value="MANNAN ENDO-1,6-ALPHA-MANNOSIDASE DCW1"/>
    <property type="match status" value="1"/>
</dbReference>
<dbReference type="PANTHER" id="PTHR12145:SF36">
    <property type="entry name" value="MANNAN ENDO-1,6-ALPHA-MANNOSIDASE DCW1"/>
    <property type="match status" value="1"/>
</dbReference>
<keyword evidence="11" id="KW-1185">Reference proteome</keyword>
<gene>
    <name evidence="10" type="ORF">SCAR479_02925</name>
</gene>
<proteinExistence type="inferred from homology"/>
<dbReference type="EMBL" id="JARVKM010000007">
    <property type="protein sequence ID" value="KAK9780288.1"/>
    <property type="molecule type" value="Genomic_DNA"/>
</dbReference>
<dbReference type="Proteomes" id="UP001465668">
    <property type="component" value="Unassembled WGS sequence"/>
</dbReference>
<keyword evidence="9" id="KW-0812">Transmembrane</keyword>